<sequence>MTSATRRVVITGMGAITAAGAGVEALWEAAREGRSGVSELRFPRYPRQRVSRSAHISGFDPAAHLSEQELKTTDRFAQLALVAAEEAMRHAGLDTQAPLGARCGAIIGSGIGGAWTSDDGHYNFYMHDARPDLLAIAKVMPNAAASQVSMRYGARGPSLAISSACASGTQSVGYGLQMIRAGMADMMLVGGSEALLTPASFRAWEALRVMAPQACRPFSDKRNGMVLGEGAAVLVIEELDHALARGATPLAEVAGYGTTSDAGDLLRPTVEGPAAAMAAALADAGLAPEEIGYVNAHGTGTVLNDIAESDALRRVFGAGVETLAVSSTKPIHGHALGAAGAIELAITVRALLDDIAPPTINWLEADPKCLADPVPNTARPTRIDAALSNSFAFGGINATIAIRKVRADGRG</sequence>
<dbReference type="AlphaFoldDB" id="A0A285TSJ4"/>
<comment type="function">
    <text evidence="10">Proposed to synthesize NOD factor fatty acyl chain. Involved in the synthesis of a highly unsaturated fatty acid moiety, which forms part of a lipo-oligosaccharide that is responsible for host specificity.</text>
</comment>
<dbReference type="PANTHER" id="PTHR11712">
    <property type="entry name" value="POLYKETIDE SYNTHASE-RELATED"/>
    <property type="match status" value="1"/>
</dbReference>
<feature type="domain" description="Ketosynthase family 3 (KS3)" evidence="14">
    <location>
        <begin position="5"/>
        <end position="404"/>
    </location>
</feature>
<dbReference type="CDD" id="cd00834">
    <property type="entry name" value="KAS_I_II"/>
    <property type="match status" value="1"/>
</dbReference>
<dbReference type="InterPro" id="IPR014030">
    <property type="entry name" value="Ketoacyl_synth_N"/>
</dbReference>
<evidence type="ECO:0000256" key="10">
    <source>
        <dbReference type="ARBA" id="ARBA00037576"/>
    </source>
</evidence>
<gene>
    <name evidence="15" type="ORF">SAMN05421512_113137</name>
</gene>
<dbReference type="PANTHER" id="PTHR11712:SF352">
    <property type="entry name" value="3-OXOACYL-[ACYL-CARRIER-PROTEIN] SYNTHASE"/>
    <property type="match status" value="1"/>
</dbReference>
<evidence type="ECO:0000256" key="4">
    <source>
        <dbReference type="ARBA" id="ARBA00022475"/>
    </source>
</evidence>
<comment type="similarity">
    <text evidence="2 13">Belongs to the thiolase-like superfamily. Beta-ketoacyl-ACP synthases family.</text>
</comment>
<evidence type="ECO:0000256" key="12">
    <source>
        <dbReference type="ARBA" id="ARBA00041756"/>
    </source>
</evidence>
<accession>A0A285TSJ4</accession>
<dbReference type="Pfam" id="PF02801">
    <property type="entry name" value="Ketoacyl-synt_C"/>
    <property type="match status" value="1"/>
</dbReference>
<dbReference type="Pfam" id="PF00109">
    <property type="entry name" value="ketoacyl-synt"/>
    <property type="match status" value="1"/>
</dbReference>
<evidence type="ECO:0000256" key="6">
    <source>
        <dbReference type="ARBA" id="ARBA00022679"/>
    </source>
</evidence>
<keyword evidence="5" id="KW-0997">Cell inner membrane</keyword>
<evidence type="ECO:0000256" key="1">
    <source>
        <dbReference type="ARBA" id="ARBA00004533"/>
    </source>
</evidence>
<dbReference type="PROSITE" id="PS00606">
    <property type="entry name" value="KS3_1"/>
    <property type="match status" value="1"/>
</dbReference>
<evidence type="ECO:0000256" key="9">
    <source>
        <dbReference type="ARBA" id="ARBA00023136"/>
    </source>
</evidence>
<dbReference type="Gene3D" id="3.40.47.10">
    <property type="match status" value="1"/>
</dbReference>
<dbReference type="Proteomes" id="UP000219331">
    <property type="component" value="Unassembled WGS sequence"/>
</dbReference>
<dbReference type="NCBIfam" id="NF005589">
    <property type="entry name" value="PRK07314.1"/>
    <property type="match status" value="1"/>
</dbReference>
<evidence type="ECO:0000259" key="14">
    <source>
        <dbReference type="PROSITE" id="PS52004"/>
    </source>
</evidence>
<protein>
    <recommendedName>
        <fullName evidence="11">Nodulation protein E</fullName>
    </recommendedName>
    <alternativeName>
        <fullName evidence="12">Host-specificity of nodulation protein B</fullName>
    </alternativeName>
</protein>
<dbReference type="STRING" id="538381.GCA_001696535_00617"/>
<keyword evidence="6 13" id="KW-0808">Transferase</keyword>
<evidence type="ECO:0000313" key="16">
    <source>
        <dbReference type="Proteomes" id="UP000219331"/>
    </source>
</evidence>
<reference evidence="15 16" key="1">
    <citation type="submission" date="2017-08" db="EMBL/GenBank/DDBJ databases">
        <authorList>
            <person name="de Groot N.N."/>
        </authorList>
    </citation>
    <scope>NUCLEOTIDE SEQUENCE [LARGE SCALE GENOMIC DNA]</scope>
    <source>
        <strain evidence="15 16">USBA 352</strain>
    </source>
</reference>
<keyword evidence="16" id="KW-1185">Reference proteome</keyword>
<dbReference type="InterPro" id="IPR020841">
    <property type="entry name" value="PKS_Beta-ketoAc_synthase_dom"/>
</dbReference>
<evidence type="ECO:0000256" key="2">
    <source>
        <dbReference type="ARBA" id="ARBA00008467"/>
    </source>
</evidence>
<keyword evidence="9" id="KW-0472">Membrane</keyword>
<dbReference type="RefSeq" id="WP_228189183.1">
    <property type="nucleotide sequence ID" value="NZ_JAJGNR010000008.1"/>
</dbReference>
<organism evidence="15 16">
    <name type="scientific">Stappia indica</name>
    <dbReference type="NCBI Taxonomy" id="538381"/>
    <lineage>
        <taxon>Bacteria</taxon>
        <taxon>Pseudomonadati</taxon>
        <taxon>Pseudomonadota</taxon>
        <taxon>Alphaproteobacteria</taxon>
        <taxon>Hyphomicrobiales</taxon>
        <taxon>Stappiaceae</taxon>
        <taxon>Stappia</taxon>
    </lineage>
</organism>
<keyword evidence="3" id="KW-0536">Nodulation</keyword>
<dbReference type="GO" id="GO:0004315">
    <property type="term" value="F:3-oxoacyl-[acyl-carrier-protein] synthase activity"/>
    <property type="evidence" value="ECO:0007669"/>
    <property type="project" value="InterPro"/>
</dbReference>
<evidence type="ECO:0000256" key="8">
    <source>
        <dbReference type="ARBA" id="ARBA00022989"/>
    </source>
</evidence>
<dbReference type="GO" id="GO:0006633">
    <property type="term" value="P:fatty acid biosynthetic process"/>
    <property type="evidence" value="ECO:0007669"/>
    <property type="project" value="InterPro"/>
</dbReference>
<dbReference type="InterPro" id="IPR000794">
    <property type="entry name" value="Beta-ketoacyl_synthase"/>
</dbReference>
<evidence type="ECO:0000256" key="13">
    <source>
        <dbReference type="RuleBase" id="RU003694"/>
    </source>
</evidence>
<name>A0A285TSJ4_9HYPH</name>
<dbReference type="SUPFAM" id="SSF53901">
    <property type="entry name" value="Thiolase-like"/>
    <property type="match status" value="2"/>
</dbReference>
<dbReference type="PROSITE" id="PS52004">
    <property type="entry name" value="KS3_2"/>
    <property type="match status" value="1"/>
</dbReference>
<dbReference type="InterPro" id="IPR014031">
    <property type="entry name" value="Ketoacyl_synth_C"/>
</dbReference>
<dbReference type="GO" id="GO:0005886">
    <property type="term" value="C:plasma membrane"/>
    <property type="evidence" value="ECO:0007669"/>
    <property type="project" value="UniProtKB-SubCell"/>
</dbReference>
<evidence type="ECO:0000256" key="5">
    <source>
        <dbReference type="ARBA" id="ARBA00022519"/>
    </source>
</evidence>
<evidence type="ECO:0000256" key="11">
    <source>
        <dbReference type="ARBA" id="ARBA00039445"/>
    </source>
</evidence>
<proteinExistence type="inferred from homology"/>
<keyword evidence="7" id="KW-0812">Transmembrane</keyword>
<keyword evidence="8" id="KW-1133">Transmembrane helix</keyword>
<evidence type="ECO:0000256" key="3">
    <source>
        <dbReference type="ARBA" id="ARBA00022458"/>
    </source>
</evidence>
<dbReference type="EMBL" id="OBML01000013">
    <property type="protein sequence ID" value="SOC24029.1"/>
    <property type="molecule type" value="Genomic_DNA"/>
</dbReference>
<evidence type="ECO:0000256" key="7">
    <source>
        <dbReference type="ARBA" id="ARBA00022692"/>
    </source>
</evidence>
<evidence type="ECO:0000313" key="15">
    <source>
        <dbReference type="EMBL" id="SOC24029.1"/>
    </source>
</evidence>
<dbReference type="SMART" id="SM00825">
    <property type="entry name" value="PKS_KS"/>
    <property type="match status" value="1"/>
</dbReference>
<comment type="subcellular location">
    <subcellularLocation>
        <location evidence="1">Cell inner membrane</location>
    </subcellularLocation>
</comment>
<dbReference type="InterPro" id="IPR016039">
    <property type="entry name" value="Thiolase-like"/>
</dbReference>
<dbReference type="InterPro" id="IPR018201">
    <property type="entry name" value="Ketoacyl_synth_AS"/>
</dbReference>
<keyword evidence="4" id="KW-1003">Cell membrane</keyword>